<dbReference type="SMART" id="SM00855">
    <property type="entry name" value="PGAM"/>
    <property type="match status" value="1"/>
</dbReference>
<dbReference type="PANTHER" id="PTHR48100">
    <property type="entry name" value="BROAD-SPECIFICITY PHOSPHATASE YOR283W-RELATED"/>
    <property type="match status" value="1"/>
</dbReference>
<proteinExistence type="predicted"/>
<comment type="caution">
    <text evidence="1">The sequence shown here is derived from an EMBL/GenBank/DDBJ whole genome shotgun (WGS) entry which is preliminary data.</text>
</comment>
<evidence type="ECO:0000313" key="1">
    <source>
        <dbReference type="EMBL" id="HIQ66918.1"/>
    </source>
</evidence>
<dbReference type="CDD" id="cd07067">
    <property type="entry name" value="HP_PGM_like"/>
    <property type="match status" value="1"/>
</dbReference>
<dbReference type="EMBL" id="DVFK01000006">
    <property type="protein sequence ID" value="HIQ66918.1"/>
    <property type="molecule type" value="Genomic_DNA"/>
</dbReference>
<dbReference type="InterPro" id="IPR013078">
    <property type="entry name" value="His_Pase_superF_clade-1"/>
</dbReference>
<sequence length="198" mass="22615">MKKILLIRHGKTQGNLERRYIGRTDEPLCEAGRAALEGHSYPPCDILLSSPMVRCLETGEILYPGKQPEIVPDLRECDFGRFEGKTYAELCTDPDYQRFLDSNGTGEIPQGESAAQFRERSLRGFRQVLEILDKAQWQTAALICHGGTIMSVLDAYDPEHLGFYQYQVENGGVYLGYYEEENHRFSRWEKLSGKREAT</sequence>
<dbReference type="Pfam" id="PF00300">
    <property type="entry name" value="His_Phos_1"/>
    <property type="match status" value="1"/>
</dbReference>
<dbReference type="Proteomes" id="UP000886796">
    <property type="component" value="Unassembled WGS sequence"/>
</dbReference>
<reference evidence="1" key="1">
    <citation type="submission" date="2020-10" db="EMBL/GenBank/DDBJ databases">
        <authorList>
            <person name="Gilroy R."/>
        </authorList>
    </citation>
    <scope>NUCLEOTIDE SEQUENCE</scope>
    <source>
        <strain evidence="1">13361</strain>
    </source>
</reference>
<organism evidence="1 2">
    <name type="scientific">Candidatus Faecousia excrementigallinarum</name>
    <dbReference type="NCBI Taxonomy" id="2840806"/>
    <lineage>
        <taxon>Bacteria</taxon>
        <taxon>Bacillati</taxon>
        <taxon>Bacillota</taxon>
        <taxon>Clostridia</taxon>
        <taxon>Eubacteriales</taxon>
        <taxon>Oscillospiraceae</taxon>
        <taxon>Faecousia</taxon>
    </lineage>
</organism>
<dbReference type="AlphaFoldDB" id="A0A9D1CLE0"/>
<dbReference type="GO" id="GO:0016791">
    <property type="term" value="F:phosphatase activity"/>
    <property type="evidence" value="ECO:0007669"/>
    <property type="project" value="TreeGrafter"/>
</dbReference>
<gene>
    <name evidence="1" type="ORF">IAB74_00205</name>
</gene>
<dbReference type="SUPFAM" id="SSF53254">
    <property type="entry name" value="Phosphoglycerate mutase-like"/>
    <property type="match status" value="1"/>
</dbReference>
<name>A0A9D1CLE0_9FIRM</name>
<dbReference type="Gene3D" id="3.40.50.1240">
    <property type="entry name" value="Phosphoglycerate mutase-like"/>
    <property type="match status" value="1"/>
</dbReference>
<reference evidence="1" key="2">
    <citation type="journal article" date="2021" name="PeerJ">
        <title>Extensive microbial diversity within the chicken gut microbiome revealed by metagenomics and culture.</title>
        <authorList>
            <person name="Gilroy R."/>
            <person name="Ravi A."/>
            <person name="Getino M."/>
            <person name="Pursley I."/>
            <person name="Horton D.L."/>
            <person name="Alikhan N.F."/>
            <person name="Baker D."/>
            <person name="Gharbi K."/>
            <person name="Hall N."/>
            <person name="Watson M."/>
            <person name="Adriaenssens E.M."/>
            <person name="Foster-Nyarko E."/>
            <person name="Jarju S."/>
            <person name="Secka A."/>
            <person name="Antonio M."/>
            <person name="Oren A."/>
            <person name="Chaudhuri R.R."/>
            <person name="La Ragione R."/>
            <person name="Hildebrand F."/>
            <person name="Pallen M.J."/>
        </authorList>
    </citation>
    <scope>NUCLEOTIDE SEQUENCE</scope>
    <source>
        <strain evidence="1">13361</strain>
    </source>
</reference>
<dbReference type="PANTHER" id="PTHR48100:SF59">
    <property type="entry name" value="ADENOSYLCOBALAMIN_ALPHA-RIBAZOLE PHOSPHATASE"/>
    <property type="match status" value="1"/>
</dbReference>
<evidence type="ECO:0000313" key="2">
    <source>
        <dbReference type="Proteomes" id="UP000886796"/>
    </source>
</evidence>
<dbReference type="InterPro" id="IPR050275">
    <property type="entry name" value="PGM_Phosphatase"/>
</dbReference>
<protein>
    <submittedName>
        <fullName evidence="1">Histidine phosphatase family protein</fullName>
    </submittedName>
</protein>
<dbReference type="InterPro" id="IPR029033">
    <property type="entry name" value="His_PPase_superfam"/>
</dbReference>
<dbReference type="GO" id="GO:0005737">
    <property type="term" value="C:cytoplasm"/>
    <property type="evidence" value="ECO:0007669"/>
    <property type="project" value="TreeGrafter"/>
</dbReference>
<accession>A0A9D1CLE0</accession>